<comment type="caution">
    <text evidence="2">The sequence shown here is derived from an EMBL/GenBank/DDBJ whole genome shotgun (WGS) entry which is preliminary data.</text>
</comment>
<dbReference type="RefSeq" id="WP_183477562.1">
    <property type="nucleotide sequence ID" value="NZ_JACIFO010000005.1"/>
</dbReference>
<name>A0A840EWJ6_9FLAO</name>
<evidence type="ECO:0000313" key="2">
    <source>
        <dbReference type="EMBL" id="MBB4119207.1"/>
    </source>
</evidence>
<dbReference type="EMBL" id="JACIFO010000005">
    <property type="protein sequence ID" value="MBB4119207.1"/>
    <property type="molecule type" value="Genomic_DNA"/>
</dbReference>
<evidence type="ECO:0000256" key="1">
    <source>
        <dbReference type="SAM" id="SignalP"/>
    </source>
</evidence>
<dbReference type="AlphaFoldDB" id="A0A840EWJ6"/>
<dbReference type="InterPro" id="IPR045607">
    <property type="entry name" value="DUF6452"/>
</dbReference>
<feature type="chain" id="PRO_5032841245" description="Lipoprotein" evidence="1">
    <location>
        <begin position="21"/>
        <end position="168"/>
    </location>
</feature>
<keyword evidence="1" id="KW-0732">Signal</keyword>
<evidence type="ECO:0008006" key="4">
    <source>
        <dbReference type="Google" id="ProtNLM"/>
    </source>
</evidence>
<reference evidence="2 3" key="1">
    <citation type="submission" date="2020-08" db="EMBL/GenBank/DDBJ databases">
        <title>Genomic Encyclopedia of Type Strains, Phase IV (KMG-IV): sequencing the most valuable type-strain genomes for metagenomic binning, comparative biology and taxonomic classification.</title>
        <authorList>
            <person name="Goeker M."/>
        </authorList>
    </citation>
    <scope>NUCLEOTIDE SEQUENCE [LARGE SCALE GENOMIC DNA]</scope>
    <source>
        <strain evidence="2 3">DSM 29568</strain>
    </source>
</reference>
<accession>A0A840EWJ6</accession>
<feature type="signal peptide" evidence="1">
    <location>
        <begin position="1"/>
        <end position="20"/>
    </location>
</feature>
<protein>
    <recommendedName>
        <fullName evidence="4">Lipoprotein</fullName>
    </recommendedName>
</protein>
<dbReference type="Proteomes" id="UP000553034">
    <property type="component" value="Unassembled WGS sequence"/>
</dbReference>
<evidence type="ECO:0000313" key="3">
    <source>
        <dbReference type="Proteomes" id="UP000553034"/>
    </source>
</evidence>
<keyword evidence="3" id="KW-1185">Reference proteome</keyword>
<dbReference type="PROSITE" id="PS51257">
    <property type="entry name" value="PROKAR_LIPOPROTEIN"/>
    <property type="match status" value="1"/>
</dbReference>
<gene>
    <name evidence="2" type="ORF">GGR32_001503</name>
</gene>
<sequence>MKRFVSYFFSILVFSMLFSACQRDDICPETTQTTPLLNIKFFNIENPGFAKNVNNLNIKAVGQDSSYFKSSVNSANISIPLKTNSQNLTYYFTLNSDTEGVTPNTDTLKFSYVPQDLYTNRACGYRVVFNGFQAFVIQENNNKNWIKNISLKTTNITHEDTTHLYIYH</sequence>
<organism evidence="2 3">
    <name type="scientific">Mesonia hippocampi</name>
    <dbReference type="NCBI Taxonomy" id="1628250"/>
    <lineage>
        <taxon>Bacteria</taxon>
        <taxon>Pseudomonadati</taxon>
        <taxon>Bacteroidota</taxon>
        <taxon>Flavobacteriia</taxon>
        <taxon>Flavobacteriales</taxon>
        <taxon>Flavobacteriaceae</taxon>
        <taxon>Mesonia</taxon>
    </lineage>
</organism>
<proteinExistence type="predicted"/>
<dbReference type="Pfam" id="PF20050">
    <property type="entry name" value="DUF6452"/>
    <property type="match status" value="1"/>
</dbReference>